<dbReference type="STRING" id="1798543.A2898_02415"/>
<feature type="transmembrane region" description="Helical" evidence="1">
    <location>
        <begin position="31"/>
        <end position="49"/>
    </location>
</feature>
<reference evidence="2 3" key="1">
    <citation type="journal article" date="2016" name="Nat. Commun.">
        <title>Thousands of microbial genomes shed light on interconnected biogeochemical processes in an aquifer system.</title>
        <authorList>
            <person name="Anantharaman K."/>
            <person name="Brown C.T."/>
            <person name="Hug L.A."/>
            <person name="Sharon I."/>
            <person name="Castelle C.J."/>
            <person name="Probst A.J."/>
            <person name="Thomas B.C."/>
            <person name="Singh A."/>
            <person name="Wilkins M.J."/>
            <person name="Karaoz U."/>
            <person name="Brodie E.L."/>
            <person name="Williams K.H."/>
            <person name="Hubbard S.S."/>
            <person name="Banfield J.F."/>
        </authorList>
    </citation>
    <scope>NUCLEOTIDE SEQUENCE [LARGE SCALE GENOMIC DNA]</scope>
</reference>
<evidence type="ECO:0000256" key="1">
    <source>
        <dbReference type="SAM" id="Phobius"/>
    </source>
</evidence>
<keyword evidence="1" id="KW-0812">Transmembrane</keyword>
<sequence>MPFLTIIIFIITLILMLVGLLGVVLPILPGIPIIFTVALGFGFLTDFAYVGWNLIAIFGILAVISLILDWLGAAYGVKKMGGTVRGMVGSVIGMMIGITGGLGGIIIGSFIGAFAFELIGGKTREQALRASTGSIIGFVGGGIIKLAIGAAMIGVFVYQVLM</sequence>
<dbReference type="InterPro" id="IPR007403">
    <property type="entry name" value="DUF456"/>
</dbReference>
<feature type="transmembrane region" description="Helical" evidence="1">
    <location>
        <begin position="6"/>
        <end position="24"/>
    </location>
</feature>
<gene>
    <name evidence="2" type="ORF">A2898_02415</name>
</gene>
<keyword evidence="1" id="KW-0472">Membrane</keyword>
<name>A0A1G2B382_9BACT</name>
<feature type="transmembrane region" description="Helical" evidence="1">
    <location>
        <begin position="135"/>
        <end position="161"/>
    </location>
</feature>
<dbReference type="EMBL" id="MHKE01000015">
    <property type="protein sequence ID" value="OGY83109.1"/>
    <property type="molecule type" value="Genomic_DNA"/>
</dbReference>
<accession>A0A1G2B382</accession>
<dbReference type="Proteomes" id="UP000179164">
    <property type="component" value="Unassembled WGS sequence"/>
</dbReference>
<feature type="transmembrane region" description="Helical" evidence="1">
    <location>
        <begin position="55"/>
        <end position="77"/>
    </location>
</feature>
<evidence type="ECO:0000313" key="2">
    <source>
        <dbReference type="EMBL" id="OGY83109.1"/>
    </source>
</evidence>
<keyword evidence="1" id="KW-1133">Transmembrane helix</keyword>
<evidence type="ECO:0000313" key="3">
    <source>
        <dbReference type="Proteomes" id="UP000179164"/>
    </source>
</evidence>
<organism evidence="2 3">
    <name type="scientific">Candidatus Kerfeldbacteria bacterium RIFCSPLOWO2_01_FULL_48_11</name>
    <dbReference type="NCBI Taxonomy" id="1798543"/>
    <lineage>
        <taxon>Bacteria</taxon>
        <taxon>Candidatus Kerfeldiibacteriota</taxon>
    </lineage>
</organism>
<dbReference type="PANTHER" id="PTHR39165">
    <property type="entry name" value="IG HYPOTHETICAL 17883"/>
    <property type="match status" value="1"/>
</dbReference>
<protein>
    <recommendedName>
        <fullName evidence="4">DUF456 domain-containing protein</fullName>
    </recommendedName>
</protein>
<dbReference type="PANTHER" id="PTHR39165:SF1">
    <property type="entry name" value="DUF456 DOMAIN-CONTAINING PROTEIN"/>
    <property type="match status" value="1"/>
</dbReference>
<evidence type="ECO:0008006" key="4">
    <source>
        <dbReference type="Google" id="ProtNLM"/>
    </source>
</evidence>
<feature type="transmembrane region" description="Helical" evidence="1">
    <location>
        <begin position="89"/>
        <end position="115"/>
    </location>
</feature>
<comment type="caution">
    <text evidence="2">The sequence shown here is derived from an EMBL/GenBank/DDBJ whole genome shotgun (WGS) entry which is preliminary data.</text>
</comment>
<proteinExistence type="predicted"/>
<dbReference type="AlphaFoldDB" id="A0A1G2B382"/>
<dbReference type="Pfam" id="PF04306">
    <property type="entry name" value="DUF456"/>
    <property type="match status" value="1"/>
</dbReference>